<dbReference type="Proteomes" id="UP000823486">
    <property type="component" value="Unassembled WGS sequence"/>
</dbReference>
<proteinExistence type="predicted"/>
<comment type="caution">
    <text evidence="1">The sequence shown here is derived from an EMBL/GenBank/DDBJ whole genome shotgun (WGS) entry which is preliminary data.</text>
</comment>
<sequence>MELGEELNQIYSAISSRSADIDEKIARLQRAKGGIDSEQSQSLQEIRRIVQPVLGQSWTGSRAETFDEARQEAFRTMSDIVHQDYDDCSQSIESKIMMLQAERMALSLAGSLAHEASELLDIGEDAFGQLNDKINDLKRRLF</sequence>
<gene>
    <name evidence="1" type="ORF">JOC77_001375</name>
</gene>
<reference evidence="1 2" key="1">
    <citation type="submission" date="2021-01" db="EMBL/GenBank/DDBJ databases">
        <title>Genomic Encyclopedia of Type Strains, Phase IV (KMG-IV): sequencing the most valuable type-strain genomes for metagenomic binning, comparative biology and taxonomic classification.</title>
        <authorList>
            <person name="Goeker M."/>
        </authorList>
    </citation>
    <scope>NUCLEOTIDE SEQUENCE [LARGE SCALE GENOMIC DNA]</scope>
    <source>
        <strain evidence="1 2">DSM 105482</strain>
    </source>
</reference>
<evidence type="ECO:0000313" key="2">
    <source>
        <dbReference type="Proteomes" id="UP000823486"/>
    </source>
</evidence>
<accession>A0ABS2QG01</accession>
<dbReference type="InterPro" id="IPR031681">
    <property type="entry name" value="YwqH-like"/>
</dbReference>
<keyword evidence="2" id="KW-1185">Reference proteome</keyword>
<protein>
    <submittedName>
        <fullName evidence="1">Uncharacterized protein YukE</fullName>
    </submittedName>
</protein>
<name>A0ABS2QG01_9BACI</name>
<organism evidence="1 2">
    <name type="scientific">Peribacillus deserti</name>
    <dbReference type="NCBI Taxonomy" id="673318"/>
    <lineage>
        <taxon>Bacteria</taxon>
        <taxon>Bacillati</taxon>
        <taxon>Bacillota</taxon>
        <taxon>Bacilli</taxon>
        <taxon>Bacillales</taxon>
        <taxon>Bacillaceae</taxon>
        <taxon>Peribacillus</taxon>
    </lineage>
</organism>
<dbReference type="Pfam" id="PF16888">
    <property type="entry name" value="YwqH-like"/>
    <property type="match status" value="1"/>
</dbReference>
<dbReference type="EMBL" id="JAFBFI010000004">
    <property type="protein sequence ID" value="MBM7691965.1"/>
    <property type="molecule type" value="Genomic_DNA"/>
</dbReference>
<dbReference type="RefSeq" id="WP_204540526.1">
    <property type="nucleotide sequence ID" value="NZ_JAFBFI010000004.1"/>
</dbReference>
<evidence type="ECO:0000313" key="1">
    <source>
        <dbReference type="EMBL" id="MBM7691965.1"/>
    </source>
</evidence>